<protein>
    <recommendedName>
        <fullName evidence="4">Nucleoside phosphorylase domain-containing protein</fullName>
    </recommendedName>
</protein>
<reference evidence="3" key="1">
    <citation type="journal article" date="2017" name="Nat. Microbiol.">
        <title>Global analysis of biosynthetic gene clusters reveals vast potential of secondary metabolite production in Penicillium species.</title>
        <authorList>
            <person name="Nielsen J.C."/>
            <person name="Grijseels S."/>
            <person name="Prigent S."/>
            <person name="Ji B."/>
            <person name="Dainat J."/>
            <person name="Nielsen K.F."/>
            <person name="Frisvad J.C."/>
            <person name="Workman M."/>
            <person name="Nielsen J."/>
        </authorList>
    </citation>
    <scope>NUCLEOTIDE SEQUENCE [LARGE SCALE GENOMIC DNA]</scope>
    <source>
        <strain evidence="3">IBT 29486</strain>
    </source>
</reference>
<dbReference type="STRING" id="29845.A0A1V6QZK6"/>
<comment type="caution">
    <text evidence="2">The sequence shown here is derived from an EMBL/GenBank/DDBJ whole genome shotgun (WGS) entry which is preliminary data.</text>
</comment>
<accession>A0A1V6QZK6</accession>
<feature type="compositionally biased region" description="Low complexity" evidence="1">
    <location>
        <begin position="470"/>
        <end position="481"/>
    </location>
</feature>
<evidence type="ECO:0000313" key="2">
    <source>
        <dbReference type="EMBL" id="OQD94635.1"/>
    </source>
</evidence>
<gene>
    <name evidence="2" type="ORF">PENVUL_c133G08522</name>
</gene>
<feature type="compositionally biased region" description="Acidic residues" evidence="1">
    <location>
        <begin position="460"/>
        <end position="469"/>
    </location>
</feature>
<dbReference type="GO" id="GO:0009116">
    <property type="term" value="P:nucleoside metabolic process"/>
    <property type="evidence" value="ECO:0007669"/>
    <property type="project" value="InterPro"/>
</dbReference>
<dbReference type="AlphaFoldDB" id="A0A1V6QZK6"/>
<evidence type="ECO:0000256" key="1">
    <source>
        <dbReference type="SAM" id="MobiDB-lite"/>
    </source>
</evidence>
<dbReference type="PANTHER" id="PTHR46082">
    <property type="entry name" value="ATP/GTP-BINDING PROTEIN-RELATED"/>
    <property type="match status" value="1"/>
</dbReference>
<dbReference type="GO" id="GO:0003824">
    <property type="term" value="F:catalytic activity"/>
    <property type="evidence" value="ECO:0007669"/>
    <property type="project" value="InterPro"/>
</dbReference>
<feature type="compositionally biased region" description="Basic and acidic residues" evidence="1">
    <location>
        <begin position="381"/>
        <end position="392"/>
    </location>
</feature>
<feature type="region of interest" description="Disordered" evidence="1">
    <location>
        <begin position="363"/>
        <end position="401"/>
    </location>
</feature>
<dbReference type="InterPro" id="IPR053137">
    <property type="entry name" value="NLR-like"/>
</dbReference>
<dbReference type="EMBL" id="MDYP01000132">
    <property type="protein sequence ID" value="OQD94635.1"/>
    <property type="molecule type" value="Genomic_DNA"/>
</dbReference>
<dbReference type="SUPFAM" id="SSF53167">
    <property type="entry name" value="Purine and uridine phosphorylases"/>
    <property type="match status" value="1"/>
</dbReference>
<dbReference type="Gene3D" id="3.40.50.1580">
    <property type="entry name" value="Nucleoside phosphorylase domain"/>
    <property type="match status" value="1"/>
</dbReference>
<dbReference type="InterPro" id="IPR035994">
    <property type="entry name" value="Nucleoside_phosphorylase_sf"/>
</dbReference>
<evidence type="ECO:0008006" key="4">
    <source>
        <dbReference type="Google" id="ProtNLM"/>
    </source>
</evidence>
<organism evidence="2 3">
    <name type="scientific">Penicillium vulpinum</name>
    <dbReference type="NCBI Taxonomy" id="29845"/>
    <lineage>
        <taxon>Eukaryota</taxon>
        <taxon>Fungi</taxon>
        <taxon>Dikarya</taxon>
        <taxon>Ascomycota</taxon>
        <taxon>Pezizomycotina</taxon>
        <taxon>Eurotiomycetes</taxon>
        <taxon>Eurotiomycetidae</taxon>
        <taxon>Eurotiales</taxon>
        <taxon>Aspergillaceae</taxon>
        <taxon>Penicillium</taxon>
    </lineage>
</organism>
<dbReference type="Proteomes" id="UP000191518">
    <property type="component" value="Unassembled WGS sequence"/>
</dbReference>
<keyword evidence="3" id="KW-1185">Reference proteome</keyword>
<feature type="compositionally biased region" description="Acidic residues" evidence="1">
    <location>
        <begin position="435"/>
        <end position="445"/>
    </location>
</feature>
<dbReference type="OrthoDB" id="1577640at2759"/>
<dbReference type="PANTHER" id="PTHR46082:SF11">
    <property type="entry name" value="AAA+ ATPASE DOMAIN-CONTAINING PROTEIN-RELATED"/>
    <property type="match status" value="1"/>
</dbReference>
<evidence type="ECO:0000313" key="3">
    <source>
        <dbReference type="Proteomes" id="UP000191518"/>
    </source>
</evidence>
<sequence>MIPKPEDYTVGWICAITTEYVAAREFLDRPPHEGLTNLPANNKNEYTLGSISDHNVVISVLPKGQYGTASAARVAGDMMTSFPNIRIGLMVGIGGGAPTQKHDIRLGDIVVSVPRDGQGGVFQYDFGKMIQDQCFRPTAFLNQPPTVLYAAVSGLEAQYESEGNQLNERIDSILKRNSKLLKKYQRPGPESDRLYRSQTVHPKDNDLPCAAICGDDSSCLISRNVRTEDDSNPVIHYGLIGSANTLMKNVLLRDKLATEKEVLCFEMEAAGLINDFPCIVIRGICDYADTHKNDTWQGYAAMVTAAYASDLLYKIAPQKITQEPKIIEVIEQGHRYPPAKVENHHWYLNVPLDSDLIKGIRTGQKRNRDLDHPESSSSSSDDDRRKKVREETPYEDSISDEYDFEHLVDILQSSKGTESHPDPGFNLHCSADEGSNSEDQSDEVSQETLQGSEARSIYEFDSEGSDESSESSSDFSQGRGL</sequence>
<name>A0A1V6QZK6_9EURO</name>
<proteinExistence type="predicted"/>
<feature type="region of interest" description="Disordered" evidence="1">
    <location>
        <begin position="414"/>
        <end position="481"/>
    </location>
</feature>